<evidence type="ECO:0000313" key="1">
    <source>
        <dbReference type="EMBL" id="MBW0474440.1"/>
    </source>
</evidence>
<evidence type="ECO:0000313" key="2">
    <source>
        <dbReference type="Proteomes" id="UP000765509"/>
    </source>
</evidence>
<sequence length="167" mass="19329">MDNNRLNLVSHWAELGESFQKICLKEINFKKLMEITKGWNPTRKFRLLEERATRIRENQATIQAMHQQISDQESPLITIRGIFQEKTRIQGQKQDLFQPKAEKVGPNAPEAVVLGERSIQKPEIVVNTTQISSPINRNITPTQTEHKVVTPESNLNIDKLWLQMSQF</sequence>
<dbReference type="EMBL" id="AVOT02003739">
    <property type="protein sequence ID" value="MBW0474440.1"/>
    <property type="molecule type" value="Genomic_DNA"/>
</dbReference>
<comment type="caution">
    <text evidence="1">The sequence shown here is derived from an EMBL/GenBank/DDBJ whole genome shotgun (WGS) entry which is preliminary data.</text>
</comment>
<accession>A0A9Q3C0F2</accession>
<proteinExistence type="predicted"/>
<dbReference type="AlphaFoldDB" id="A0A9Q3C0F2"/>
<reference evidence="1" key="1">
    <citation type="submission" date="2021-03" db="EMBL/GenBank/DDBJ databases">
        <title>Draft genome sequence of rust myrtle Austropuccinia psidii MF-1, a brazilian biotype.</title>
        <authorList>
            <person name="Quecine M.C."/>
            <person name="Pachon D.M.R."/>
            <person name="Bonatelli M.L."/>
            <person name="Correr F.H."/>
            <person name="Franceschini L.M."/>
            <person name="Leite T.F."/>
            <person name="Margarido G.R.A."/>
            <person name="Almeida C.A."/>
            <person name="Ferrarezi J.A."/>
            <person name="Labate C.A."/>
        </authorList>
    </citation>
    <scope>NUCLEOTIDE SEQUENCE</scope>
    <source>
        <strain evidence="1">MF-1</strain>
    </source>
</reference>
<protein>
    <submittedName>
        <fullName evidence="1">Uncharacterized protein</fullName>
    </submittedName>
</protein>
<name>A0A9Q3C0F2_9BASI</name>
<dbReference type="Proteomes" id="UP000765509">
    <property type="component" value="Unassembled WGS sequence"/>
</dbReference>
<keyword evidence="2" id="KW-1185">Reference proteome</keyword>
<gene>
    <name evidence="1" type="ORF">O181_014155</name>
</gene>
<organism evidence="1 2">
    <name type="scientific">Austropuccinia psidii MF-1</name>
    <dbReference type="NCBI Taxonomy" id="1389203"/>
    <lineage>
        <taxon>Eukaryota</taxon>
        <taxon>Fungi</taxon>
        <taxon>Dikarya</taxon>
        <taxon>Basidiomycota</taxon>
        <taxon>Pucciniomycotina</taxon>
        <taxon>Pucciniomycetes</taxon>
        <taxon>Pucciniales</taxon>
        <taxon>Sphaerophragmiaceae</taxon>
        <taxon>Austropuccinia</taxon>
    </lineage>
</organism>